<protein>
    <submittedName>
        <fullName evidence="2">Uncharacterized protein</fullName>
    </submittedName>
</protein>
<dbReference type="Proteomes" id="UP001293254">
    <property type="component" value="Unassembled WGS sequence"/>
</dbReference>
<evidence type="ECO:0000313" key="2">
    <source>
        <dbReference type="EMBL" id="KAK4424834.1"/>
    </source>
</evidence>
<comment type="caution">
    <text evidence="2">The sequence shown here is derived from an EMBL/GenBank/DDBJ whole genome shotgun (WGS) entry which is preliminary data.</text>
</comment>
<accession>A0AAE2CK29</accession>
<keyword evidence="3" id="KW-1185">Reference proteome</keyword>
<dbReference type="AlphaFoldDB" id="A0AAE2CK29"/>
<proteinExistence type="predicted"/>
<organism evidence="2 3">
    <name type="scientific">Sesamum alatum</name>
    <dbReference type="NCBI Taxonomy" id="300844"/>
    <lineage>
        <taxon>Eukaryota</taxon>
        <taxon>Viridiplantae</taxon>
        <taxon>Streptophyta</taxon>
        <taxon>Embryophyta</taxon>
        <taxon>Tracheophyta</taxon>
        <taxon>Spermatophyta</taxon>
        <taxon>Magnoliopsida</taxon>
        <taxon>eudicotyledons</taxon>
        <taxon>Gunneridae</taxon>
        <taxon>Pentapetalae</taxon>
        <taxon>asterids</taxon>
        <taxon>lamiids</taxon>
        <taxon>Lamiales</taxon>
        <taxon>Pedaliaceae</taxon>
        <taxon>Sesamum</taxon>
    </lineage>
</organism>
<evidence type="ECO:0000256" key="1">
    <source>
        <dbReference type="SAM" id="MobiDB-lite"/>
    </source>
</evidence>
<dbReference type="EMBL" id="JACGWO010000006">
    <property type="protein sequence ID" value="KAK4424834.1"/>
    <property type="molecule type" value="Genomic_DNA"/>
</dbReference>
<feature type="compositionally biased region" description="Gly residues" evidence="1">
    <location>
        <begin position="83"/>
        <end position="94"/>
    </location>
</feature>
<evidence type="ECO:0000313" key="3">
    <source>
        <dbReference type="Proteomes" id="UP001293254"/>
    </source>
</evidence>
<feature type="region of interest" description="Disordered" evidence="1">
    <location>
        <begin position="66"/>
        <end position="109"/>
    </location>
</feature>
<sequence length="109" mass="11843">MAVTGKSSSAADGGDGRKRRLVAVAEDGVAMTWWRVLWRDSAVGINVRSWCWRTVCHGRRQRLEWTAGGGGKQRRPVASSGGRRFGQQGGGELRSGGKTLLVNLQGSYR</sequence>
<reference evidence="2" key="2">
    <citation type="journal article" date="2024" name="Plant">
        <title>Genomic evolution and insights into agronomic trait innovations of Sesamum species.</title>
        <authorList>
            <person name="Miao H."/>
            <person name="Wang L."/>
            <person name="Qu L."/>
            <person name="Liu H."/>
            <person name="Sun Y."/>
            <person name="Le M."/>
            <person name="Wang Q."/>
            <person name="Wei S."/>
            <person name="Zheng Y."/>
            <person name="Lin W."/>
            <person name="Duan Y."/>
            <person name="Cao H."/>
            <person name="Xiong S."/>
            <person name="Wang X."/>
            <person name="Wei L."/>
            <person name="Li C."/>
            <person name="Ma Q."/>
            <person name="Ju M."/>
            <person name="Zhao R."/>
            <person name="Li G."/>
            <person name="Mu C."/>
            <person name="Tian Q."/>
            <person name="Mei H."/>
            <person name="Zhang T."/>
            <person name="Gao T."/>
            <person name="Zhang H."/>
        </authorList>
    </citation>
    <scope>NUCLEOTIDE SEQUENCE</scope>
    <source>
        <strain evidence="2">3651</strain>
    </source>
</reference>
<reference evidence="2" key="1">
    <citation type="submission" date="2020-06" db="EMBL/GenBank/DDBJ databases">
        <authorList>
            <person name="Li T."/>
            <person name="Hu X."/>
            <person name="Zhang T."/>
            <person name="Song X."/>
            <person name="Zhang H."/>
            <person name="Dai N."/>
            <person name="Sheng W."/>
            <person name="Hou X."/>
            <person name="Wei L."/>
        </authorList>
    </citation>
    <scope>NUCLEOTIDE SEQUENCE</scope>
    <source>
        <strain evidence="2">3651</strain>
        <tissue evidence="2">Leaf</tissue>
    </source>
</reference>
<name>A0AAE2CK29_9LAMI</name>
<gene>
    <name evidence="2" type="ORF">Salat_1677000</name>
</gene>